<proteinExistence type="predicted"/>
<dbReference type="AlphaFoldDB" id="A0A8K0GLL4"/>
<dbReference type="OrthoDB" id="5836254at2759"/>
<name>A0A8K0GLL4_IGNLU</name>
<comment type="caution">
    <text evidence="1">The sequence shown here is derived from an EMBL/GenBank/DDBJ whole genome shotgun (WGS) entry which is preliminary data.</text>
</comment>
<gene>
    <name evidence="1" type="ORF">ILUMI_04012</name>
</gene>
<evidence type="ECO:0000313" key="2">
    <source>
        <dbReference type="Proteomes" id="UP000801492"/>
    </source>
</evidence>
<protein>
    <submittedName>
        <fullName evidence="1">Uncharacterized protein</fullName>
    </submittedName>
</protein>
<dbReference type="EMBL" id="VTPC01001380">
    <property type="protein sequence ID" value="KAF2902173.1"/>
    <property type="molecule type" value="Genomic_DNA"/>
</dbReference>
<accession>A0A8K0GLL4</accession>
<keyword evidence="2" id="KW-1185">Reference proteome</keyword>
<reference evidence="1" key="1">
    <citation type="submission" date="2019-08" db="EMBL/GenBank/DDBJ databases">
        <title>The genome of the North American firefly Photinus pyralis.</title>
        <authorList>
            <consortium name="Photinus pyralis genome working group"/>
            <person name="Fallon T.R."/>
            <person name="Sander Lower S.E."/>
            <person name="Weng J.-K."/>
        </authorList>
    </citation>
    <scope>NUCLEOTIDE SEQUENCE</scope>
    <source>
        <strain evidence="1">TRF0915ILg1</strain>
        <tissue evidence="1">Whole body</tissue>
    </source>
</reference>
<sequence length="119" mass="13420">NVLVKIADVDRGRLAPRYILAVVLSEREDLFQLGTSFKVLEKLYARNEFQPSQTTTLASLNIPSDTKFNLRTVATKESNSAQGFLRCNCRKHCGKKKCKCVLNQIKCNSKCYSSISSRN</sequence>
<evidence type="ECO:0000313" key="1">
    <source>
        <dbReference type="EMBL" id="KAF2902173.1"/>
    </source>
</evidence>
<feature type="non-terminal residue" evidence="1">
    <location>
        <position position="1"/>
    </location>
</feature>
<organism evidence="1 2">
    <name type="scientific">Ignelater luminosus</name>
    <name type="common">Cucubano</name>
    <name type="synonym">Pyrophorus luminosus</name>
    <dbReference type="NCBI Taxonomy" id="2038154"/>
    <lineage>
        <taxon>Eukaryota</taxon>
        <taxon>Metazoa</taxon>
        <taxon>Ecdysozoa</taxon>
        <taxon>Arthropoda</taxon>
        <taxon>Hexapoda</taxon>
        <taxon>Insecta</taxon>
        <taxon>Pterygota</taxon>
        <taxon>Neoptera</taxon>
        <taxon>Endopterygota</taxon>
        <taxon>Coleoptera</taxon>
        <taxon>Polyphaga</taxon>
        <taxon>Elateriformia</taxon>
        <taxon>Elateroidea</taxon>
        <taxon>Elateridae</taxon>
        <taxon>Agrypninae</taxon>
        <taxon>Pyrophorini</taxon>
        <taxon>Ignelater</taxon>
    </lineage>
</organism>
<dbReference type="Proteomes" id="UP000801492">
    <property type="component" value="Unassembled WGS sequence"/>
</dbReference>